<protein>
    <recommendedName>
        <fullName evidence="1">Thoeris protein ThsA Macro domain-containing protein</fullName>
    </recommendedName>
</protein>
<gene>
    <name evidence="2" type="ORF">SAMN05444581_13711</name>
</gene>
<evidence type="ECO:0000313" key="2">
    <source>
        <dbReference type="EMBL" id="SFK87736.1"/>
    </source>
</evidence>
<dbReference type="Proteomes" id="UP000198755">
    <property type="component" value="Unassembled WGS sequence"/>
</dbReference>
<evidence type="ECO:0000259" key="1">
    <source>
        <dbReference type="Pfam" id="PF20016"/>
    </source>
</evidence>
<dbReference type="Pfam" id="PF20016">
    <property type="entry name" value="ThsA_Macro"/>
    <property type="match status" value="1"/>
</dbReference>
<accession>A0A1I4D6F6</accession>
<dbReference type="AlphaFoldDB" id="A0A1I4D6F6"/>
<evidence type="ECO:0000313" key="3">
    <source>
        <dbReference type="Proteomes" id="UP000198755"/>
    </source>
</evidence>
<dbReference type="InterPro" id="IPR045535">
    <property type="entry name" value="ThsA_Macro"/>
</dbReference>
<sequence>MFKIPGEVVVSSSSTFDTDMSSGLIARDSLQGQLAIQFFEGQTAEIDRQIEASLAHEQYTENPKRPGKRKEYPIGTVARIGAHGRNFYLFAMSEPAS</sequence>
<keyword evidence="3" id="KW-1185">Reference proteome</keyword>
<dbReference type="EMBL" id="FOSN01000037">
    <property type="protein sequence ID" value="SFK87736.1"/>
    <property type="molecule type" value="Genomic_DNA"/>
</dbReference>
<proteinExistence type="predicted"/>
<name>A0A1I4D6F6_9HYPH</name>
<reference evidence="2 3" key="1">
    <citation type="submission" date="2016-10" db="EMBL/GenBank/DDBJ databases">
        <authorList>
            <person name="de Groot N.N."/>
        </authorList>
    </citation>
    <scope>NUCLEOTIDE SEQUENCE [LARGE SCALE GENOMIC DNA]</scope>
    <source>
        <strain evidence="2 3">NE2</strain>
    </source>
</reference>
<feature type="domain" description="Thoeris protein ThsA Macro" evidence="1">
    <location>
        <begin position="1"/>
        <end position="94"/>
    </location>
</feature>
<dbReference type="RefSeq" id="WP_244532447.1">
    <property type="nucleotide sequence ID" value="NZ_FOSN01000037.1"/>
</dbReference>
<organism evidence="2 3">
    <name type="scientific">Methylocapsa palsarum</name>
    <dbReference type="NCBI Taxonomy" id="1612308"/>
    <lineage>
        <taxon>Bacteria</taxon>
        <taxon>Pseudomonadati</taxon>
        <taxon>Pseudomonadota</taxon>
        <taxon>Alphaproteobacteria</taxon>
        <taxon>Hyphomicrobiales</taxon>
        <taxon>Beijerinckiaceae</taxon>
        <taxon>Methylocapsa</taxon>
    </lineage>
</organism>